<name>A0ABS7K363_9BACI</name>
<proteinExistence type="predicted"/>
<evidence type="ECO:0000256" key="1">
    <source>
        <dbReference type="SAM" id="Coils"/>
    </source>
</evidence>
<dbReference type="RefSeq" id="WP_221872574.1">
    <property type="nucleotide sequence ID" value="NZ_JACWFH010000008.1"/>
</dbReference>
<keyword evidence="1" id="KW-0175">Coiled coil</keyword>
<reference evidence="2 3" key="1">
    <citation type="submission" date="2020-07" db="EMBL/GenBank/DDBJ databases">
        <title>Fungal Genomes of the International Space Station.</title>
        <authorList>
            <person name="Seuylemezian A."/>
            <person name="Singh N.K."/>
            <person name="Wood J."/>
            <person name="Venkateswaran K."/>
        </authorList>
    </citation>
    <scope>NUCLEOTIDE SEQUENCE [LARGE SCALE GENOMIC DNA]</scope>
    <source>
        <strain evidence="2 3">PL-B2</strain>
    </source>
</reference>
<organism evidence="2 3">
    <name type="scientific">Mesobacillus maritimus</name>
    <dbReference type="NCBI Taxonomy" id="1643336"/>
    <lineage>
        <taxon>Bacteria</taxon>
        <taxon>Bacillati</taxon>
        <taxon>Bacillota</taxon>
        <taxon>Bacilli</taxon>
        <taxon>Bacillales</taxon>
        <taxon>Bacillaceae</taxon>
        <taxon>Mesobacillus</taxon>
    </lineage>
</organism>
<gene>
    <name evidence="2" type="ORF">H0185_07170</name>
</gene>
<feature type="coiled-coil region" evidence="1">
    <location>
        <begin position="8"/>
        <end position="68"/>
    </location>
</feature>
<protein>
    <submittedName>
        <fullName evidence="2">Uncharacterized protein</fullName>
    </submittedName>
</protein>
<dbReference type="EMBL" id="JACWFH010000008">
    <property type="protein sequence ID" value="MBY0096585.1"/>
    <property type="molecule type" value="Genomic_DNA"/>
</dbReference>
<evidence type="ECO:0000313" key="3">
    <source>
        <dbReference type="Proteomes" id="UP000769780"/>
    </source>
</evidence>
<accession>A0ABS7K363</accession>
<comment type="caution">
    <text evidence="2">The sequence shown here is derived from an EMBL/GenBank/DDBJ whole genome shotgun (WGS) entry which is preliminary data.</text>
</comment>
<evidence type="ECO:0000313" key="2">
    <source>
        <dbReference type="EMBL" id="MBY0096585.1"/>
    </source>
</evidence>
<sequence>MKTNGIEREDIILMLADINQQLNKLEVELHSSTEEFCNSWYKSHEERLNQCDKKLSALEESIDKLDAGKREMKMTYPSKKVVKLELGY</sequence>
<keyword evidence="3" id="KW-1185">Reference proteome</keyword>
<dbReference type="Proteomes" id="UP000769780">
    <property type="component" value="Unassembled WGS sequence"/>
</dbReference>